<dbReference type="RefSeq" id="WP_179836938.1">
    <property type="nucleotide sequence ID" value="NZ_BMRD01000017.1"/>
</dbReference>
<protein>
    <submittedName>
        <fullName evidence="2">Phage shock protein PspC (Stress-responsive transcriptional regulator)</fullName>
    </submittedName>
</protein>
<sequence>MNRLQLITPDGLRRISTKARRLISITVGVLIAAVVGGVVGGLDYLAFIADLHHRHEIDAFAFHYLDYLLAKVITGAILGALIGVIGVLLGASKKFGARKTDVRIALGIVIVGGATCVAFVVLAAFGIAVHGPVGPQGFTSPGDFLIGPCSFAAGLIVGAVRSGD</sequence>
<reference evidence="2 3" key="1">
    <citation type="submission" date="2020-07" db="EMBL/GenBank/DDBJ databases">
        <title>Sequencing the genomes of 1000 actinobacteria strains.</title>
        <authorList>
            <person name="Klenk H.-P."/>
        </authorList>
    </citation>
    <scope>NUCLEOTIDE SEQUENCE [LARGE SCALE GENOMIC DNA]</scope>
    <source>
        <strain evidence="2 3">DSM 43461</strain>
    </source>
</reference>
<evidence type="ECO:0000313" key="2">
    <source>
        <dbReference type="EMBL" id="NYE16391.1"/>
    </source>
</evidence>
<feature type="transmembrane region" description="Helical" evidence="1">
    <location>
        <begin position="67"/>
        <end position="92"/>
    </location>
</feature>
<proteinExistence type="predicted"/>
<feature type="transmembrane region" description="Helical" evidence="1">
    <location>
        <begin position="141"/>
        <end position="160"/>
    </location>
</feature>
<dbReference type="Proteomes" id="UP000591272">
    <property type="component" value="Unassembled WGS sequence"/>
</dbReference>
<feature type="transmembrane region" description="Helical" evidence="1">
    <location>
        <begin position="21"/>
        <end position="47"/>
    </location>
</feature>
<accession>A0A7Y9GHE1</accession>
<feature type="transmembrane region" description="Helical" evidence="1">
    <location>
        <begin position="104"/>
        <end position="129"/>
    </location>
</feature>
<comment type="caution">
    <text evidence="2">The sequence shown here is derived from an EMBL/GenBank/DDBJ whole genome shotgun (WGS) entry which is preliminary data.</text>
</comment>
<evidence type="ECO:0000313" key="3">
    <source>
        <dbReference type="Proteomes" id="UP000591272"/>
    </source>
</evidence>
<evidence type="ECO:0000256" key="1">
    <source>
        <dbReference type="SAM" id="Phobius"/>
    </source>
</evidence>
<keyword evidence="1" id="KW-0472">Membrane</keyword>
<keyword evidence="1" id="KW-0812">Transmembrane</keyword>
<dbReference type="EMBL" id="JACCBT010000001">
    <property type="protein sequence ID" value="NYE16391.1"/>
    <property type="molecule type" value="Genomic_DNA"/>
</dbReference>
<keyword evidence="1" id="KW-1133">Transmembrane helix</keyword>
<dbReference type="AlphaFoldDB" id="A0A7Y9GHE1"/>
<gene>
    <name evidence="2" type="ORF">BJ999_006687</name>
</gene>
<keyword evidence="3" id="KW-1185">Reference proteome</keyword>
<name>A0A7Y9GHE1_9ACTN</name>
<organism evidence="2 3">
    <name type="scientific">Actinomadura citrea</name>
    <dbReference type="NCBI Taxonomy" id="46158"/>
    <lineage>
        <taxon>Bacteria</taxon>
        <taxon>Bacillati</taxon>
        <taxon>Actinomycetota</taxon>
        <taxon>Actinomycetes</taxon>
        <taxon>Streptosporangiales</taxon>
        <taxon>Thermomonosporaceae</taxon>
        <taxon>Actinomadura</taxon>
    </lineage>
</organism>